<reference evidence="1 2" key="1">
    <citation type="submission" date="2019-12" db="EMBL/GenBank/DDBJ databases">
        <authorList>
            <person name="Alioto T."/>
            <person name="Alioto T."/>
            <person name="Gomez Garrido J."/>
        </authorList>
    </citation>
    <scope>NUCLEOTIDE SEQUENCE [LARGE SCALE GENOMIC DNA]</scope>
</reference>
<name>A0A8S0QK01_OLEEU</name>
<accession>A0A8S0QK01</accession>
<evidence type="ECO:0000313" key="2">
    <source>
        <dbReference type="Proteomes" id="UP000594638"/>
    </source>
</evidence>
<gene>
    <name evidence="1" type="ORF">OLEA9_A085563</name>
</gene>
<keyword evidence="2" id="KW-1185">Reference proteome</keyword>
<evidence type="ECO:0000313" key="1">
    <source>
        <dbReference type="EMBL" id="CAA2965620.1"/>
    </source>
</evidence>
<comment type="caution">
    <text evidence="1">The sequence shown here is derived from an EMBL/GenBank/DDBJ whole genome shotgun (WGS) entry which is preliminary data.</text>
</comment>
<organism evidence="1 2">
    <name type="scientific">Olea europaea subsp. europaea</name>
    <dbReference type="NCBI Taxonomy" id="158383"/>
    <lineage>
        <taxon>Eukaryota</taxon>
        <taxon>Viridiplantae</taxon>
        <taxon>Streptophyta</taxon>
        <taxon>Embryophyta</taxon>
        <taxon>Tracheophyta</taxon>
        <taxon>Spermatophyta</taxon>
        <taxon>Magnoliopsida</taxon>
        <taxon>eudicotyledons</taxon>
        <taxon>Gunneridae</taxon>
        <taxon>Pentapetalae</taxon>
        <taxon>asterids</taxon>
        <taxon>lamiids</taxon>
        <taxon>Lamiales</taxon>
        <taxon>Oleaceae</taxon>
        <taxon>Oleeae</taxon>
        <taxon>Olea</taxon>
    </lineage>
</organism>
<protein>
    <submittedName>
        <fullName evidence="1">Uncharacterized protein</fullName>
    </submittedName>
</protein>
<dbReference type="Proteomes" id="UP000594638">
    <property type="component" value="Unassembled WGS sequence"/>
</dbReference>
<dbReference type="EMBL" id="CACTIH010001847">
    <property type="protein sequence ID" value="CAA2965620.1"/>
    <property type="molecule type" value="Genomic_DNA"/>
</dbReference>
<sequence length="157" mass="16745">MVAVVGSQQSGLSLLPLFYLYLSLYTLSCKWQPSPSDDFTTIAFERSFTVQFVALQKPHDDCEWHTATIVTSCAARDCGGCGGEVVVDGGLQNGSGGTGANVGSFQLELVLMAMVCAYYLVYVTKILVICDQIFHCDRSGSGGSVGGDGMYPAIRCM</sequence>
<dbReference type="Gramene" id="OE9A085563T1">
    <property type="protein sequence ID" value="OE9A085563C1"/>
    <property type="gene ID" value="OE9A085563"/>
</dbReference>
<dbReference type="AlphaFoldDB" id="A0A8S0QK01"/>
<proteinExistence type="predicted"/>